<keyword evidence="4" id="KW-1185">Reference proteome</keyword>
<proteinExistence type="predicted"/>
<gene>
    <name evidence="3" type="ORF">GGG17_01025</name>
</gene>
<feature type="compositionally biased region" description="Polar residues" evidence="1">
    <location>
        <begin position="28"/>
        <end position="44"/>
    </location>
</feature>
<feature type="compositionally biased region" description="Pro residues" evidence="1">
    <location>
        <begin position="1"/>
        <end position="13"/>
    </location>
</feature>
<organism evidence="3 4">
    <name type="scientific">Arsenicicoccus cauae</name>
    <dbReference type="NCBI Taxonomy" id="2663847"/>
    <lineage>
        <taxon>Bacteria</taxon>
        <taxon>Bacillati</taxon>
        <taxon>Actinomycetota</taxon>
        <taxon>Actinomycetes</taxon>
        <taxon>Micrococcales</taxon>
        <taxon>Intrasporangiaceae</taxon>
        <taxon>Arsenicicoccus</taxon>
    </lineage>
</organism>
<feature type="transmembrane region" description="Helical" evidence="2">
    <location>
        <begin position="82"/>
        <end position="115"/>
    </location>
</feature>
<dbReference type="AlphaFoldDB" id="A0A6I3IKV0"/>
<evidence type="ECO:0000256" key="1">
    <source>
        <dbReference type="SAM" id="MobiDB-lite"/>
    </source>
</evidence>
<feature type="transmembrane region" description="Helical" evidence="2">
    <location>
        <begin position="136"/>
        <end position="159"/>
    </location>
</feature>
<feature type="compositionally biased region" description="Low complexity" evidence="1">
    <location>
        <begin position="53"/>
        <end position="73"/>
    </location>
</feature>
<accession>A0A6I3IKV0</accession>
<evidence type="ECO:0000313" key="3">
    <source>
        <dbReference type="EMBL" id="MTB70580.1"/>
    </source>
</evidence>
<comment type="caution">
    <text evidence="3">The sequence shown here is derived from an EMBL/GenBank/DDBJ whole genome shotgun (WGS) entry which is preliminary data.</text>
</comment>
<name>A0A6I3IKV0_9MICO</name>
<dbReference type="RefSeq" id="WP_154591941.1">
    <property type="nucleotide sequence ID" value="NZ_WLVL01000003.1"/>
</dbReference>
<keyword evidence="2" id="KW-0812">Transmembrane</keyword>
<keyword evidence="2" id="KW-1133">Transmembrane helix</keyword>
<evidence type="ECO:0000256" key="2">
    <source>
        <dbReference type="SAM" id="Phobius"/>
    </source>
</evidence>
<sequence length="186" mass="19236">MTDHPQNPPPPAGEPERPASGGAYGSQPYGSQPYGSQPYGSQPYQPADGQTGGAQPYDGGQPPYGDQPYGQGYAPQPQGTNVLGIIALILGILSIPLACCGGWPGLLAGIVAIVLGVMGNKKAKQGLVGGKGLSMAGLILGIIGTVMGIAMLVFTIMFADLAQKCQQYDQDPAKMQQCVTDEFNKR</sequence>
<keyword evidence="2" id="KW-0472">Membrane</keyword>
<dbReference type="EMBL" id="WLVL01000003">
    <property type="protein sequence ID" value="MTB70580.1"/>
    <property type="molecule type" value="Genomic_DNA"/>
</dbReference>
<reference evidence="3 4" key="1">
    <citation type="submission" date="2019-11" db="EMBL/GenBank/DDBJ databases">
        <title>Whole genome sequencing identifies a novel species of the genus Arsenicicoccus isolated from human blood.</title>
        <authorList>
            <person name="Jeong J.H."/>
            <person name="Kweon O.J."/>
            <person name="Kim H.R."/>
            <person name="Kim T.-H."/>
            <person name="Ha S.-M."/>
            <person name="Lee M.-K."/>
        </authorList>
    </citation>
    <scope>NUCLEOTIDE SEQUENCE [LARGE SCALE GENOMIC DNA]</scope>
    <source>
        <strain evidence="3 4">MKL-02</strain>
    </source>
</reference>
<dbReference type="Proteomes" id="UP000431092">
    <property type="component" value="Unassembled WGS sequence"/>
</dbReference>
<feature type="region of interest" description="Disordered" evidence="1">
    <location>
        <begin position="1"/>
        <end position="73"/>
    </location>
</feature>
<protein>
    <submittedName>
        <fullName evidence="3">Uncharacterized protein</fullName>
    </submittedName>
</protein>
<evidence type="ECO:0000313" key="4">
    <source>
        <dbReference type="Proteomes" id="UP000431092"/>
    </source>
</evidence>